<dbReference type="InterPro" id="IPR006016">
    <property type="entry name" value="UspA"/>
</dbReference>
<evidence type="ECO:0000256" key="1">
    <source>
        <dbReference type="ARBA" id="ARBA00008791"/>
    </source>
</evidence>
<dbReference type="AlphaFoldDB" id="A0A9W4H2T0"/>
<dbReference type="EMBL" id="CAJVAX010000018">
    <property type="protein sequence ID" value="CAG7646239.1"/>
    <property type="molecule type" value="Genomic_DNA"/>
</dbReference>
<dbReference type="PRINTS" id="PR01438">
    <property type="entry name" value="UNVRSLSTRESS"/>
</dbReference>
<evidence type="ECO:0000259" key="2">
    <source>
        <dbReference type="Pfam" id="PF00582"/>
    </source>
</evidence>
<gene>
    <name evidence="3" type="ORF">SBRY_40364</name>
</gene>
<dbReference type="PANTHER" id="PTHR46268">
    <property type="entry name" value="STRESS RESPONSE PROTEIN NHAX"/>
    <property type="match status" value="1"/>
</dbReference>
<comment type="caution">
    <text evidence="3">The sequence shown here is derived from an EMBL/GenBank/DDBJ whole genome shotgun (WGS) entry which is preliminary data.</text>
</comment>
<evidence type="ECO:0000313" key="4">
    <source>
        <dbReference type="Proteomes" id="UP001153328"/>
    </source>
</evidence>
<dbReference type="Proteomes" id="UP001153328">
    <property type="component" value="Unassembled WGS sequence"/>
</dbReference>
<dbReference type="SUPFAM" id="SSF52402">
    <property type="entry name" value="Adenine nucleotide alpha hydrolases-like"/>
    <property type="match status" value="2"/>
</dbReference>
<reference evidence="3" key="1">
    <citation type="submission" date="2021-06" db="EMBL/GenBank/DDBJ databases">
        <authorList>
            <person name="Arsene-Ploetze F."/>
        </authorList>
    </citation>
    <scope>NUCLEOTIDE SEQUENCE</scope>
    <source>
        <strain evidence="3">SBRY1</strain>
    </source>
</reference>
<dbReference type="PANTHER" id="PTHR46268:SF6">
    <property type="entry name" value="UNIVERSAL STRESS PROTEIN UP12"/>
    <property type="match status" value="1"/>
</dbReference>
<protein>
    <submittedName>
        <fullName evidence="3">Universal stress protein family</fullName>
    </submittedName>
</protein>
<keyword evidence="4" id="KW-1185">Reference proteome</keyword>
<name>A0A9W4H2T0_9ACTN</name>
<dbReference type="Pfam" id="PF00582">
    <property type="entry name" value="Usp"/>
    <property type="match status" value="2"/>
</dbReference>
<accession>A0A9W4H2T0</accession>
<dbReference type="RefSeq" id="WP_205044974.1">
    <property type="nucleotide sequence ID" value="NZ_CAJVAX010000018.1"/>
</dbReference>
<dbReference type="InterPro" id="IPR006015">
    <property type="entry name" value="Universal_stress_UspA"/>
</dbReference>
<sequence>MRRLVVGVDGSQEAAAAALWAAREALRRGLLVHLVHAWGWHPQLPAPLDVTARSRAKRTMCGARTAVESACPQVRVTTEMIMEQADVALLAAAGSAEMLVLGSRGHTAVSGFLLGSVSHQILARAPCPVAMVRAGGTAAGGRPGREVVVGLQDLERPAQPLLRFAFTAADERGAPVRAVHAWDVPSDVRYDRQSVQLVDDDRTMAARKESALADAIDPWKRRYPRLGVVQQVVRGSPGGTLAAAASDAAVVVVGRKVHRPVLGMRIGPVTHDVLHHVTAPVVVVPHD</sequence>
<feature type="domain" description="UspA" evidence="2">
    <location>
        <begin position="153"/>
        <end position="285"/>
    </location>
</feature>
<feature type="domain" description="UspA" evidence="2">
    <location>
        <begin position="1"/>
        <end position="133"/>
    </location>
</feature>
<organism evidence="3 4">
    <name type="scientific">Actinacidiphila bryophytorum</name>
    <dbReference type="NCBI Taxonomy" id="1436133"/>
    <lineage>
        <taxon>Bacteria</taxon>
        <taxon>Bacillati</taxon>
        <taxon>Actinomycetota</taxon>
        <taxon>Actinomycetes</taxon>
        <taxon>Kitasatosporales</taxon>
        <taxon>Streptomycetaceae</taxon>
        <taxon>Actinacidiphila</taxon>
    </lineage>
</organism>
<evidence type="ECO:0000313" key="3">
    <source>
        <dbReference type="EMBL" id="CAG7646239.1"/>
    </source>
</evidence>
<dbReference type="Gene3D" id="3.40.50.620">
    <property type="entry name" value="HUPs"/>
    <property type="match status" value="2"/>
</dbReference>
<dbReference type="InterPro" id="IPR014729">
    <property type="entry name" value="Rossmann-like_a/b/a_fold"/>
</dbReference>
<comment type="similarity">
    <text evidence="1">Belongs to the universal stress protein A family.</text>
</comment>
<proteinExistence type="inferred from homology"/>